<dbReference type="GO" id="GO:0008879">
    <property type="term" value="F:glucose-1-phosphate thymidylyltransferase activity"/>
    <property type="evidence" value="ECO:0007669"/>
    <property type="project" value="UniProtKB-EC"/>
</dbReference>
<comment type="similarity">
    <text evidence="2 10">Belongs to the glucose-1-phosphate thymidylyltransferase family.</text>
</comment>
<proteinExistence type="inferred from homology"/>
<dbReference type="Gene3D" id="3.90.550.10">
    <property type="entry name" value="Spore Coat Polysaccharide Biosynthesis Protein SpsA, Chain A"/>
    <property type="match status" value="1"/>
</dbReference>
<dbReference type="NCBIfam" id="TIGR01207">
    <property type="entry name" value="rmlA"/>
    <property type="match status" value="1"/>
</dbReference>
<dbReference type="EC" id="2.7.7.24" evidence="3 10"/>
<keyword evidence="8 10" id="KW-0460">Magnesium</keyword>
<evidence type="ECO:0000259" key="11">
    <source>
        <dbReference type="Pfam" id="PF00483"/>
    </source>
</evidence>
<keyword evidence="6 10" id="KW-0548">Nucleotidyltransferase</keyword>
<comment type="function">
    <text evidence="10">Catalyzes the formation of dTDP-glucose, from dTTP and glucose 1-phosphate, as well as its pyrophosphorolysis.</text>
</comment>
<dbReference type="GO" id="GO:0046872">
    <property type="term" value="F:metal ion binding"/>
    <property type="evidence" value="ECO:0007669"/>
    <property type="project" value="UniProtKB-KW"/>
</dbReference>
<comment type="cofactor">
    <cofactor evidence="1">
        <name>Mg(2+)</name>
        <dbReference type="ChEBI" id="CHEBI:18420"/>
    </cofactor>
</comment>
<comment type="caution">
    <text evidence="12">The sequence shown here is derived from an EMBL/GenBank/DDBJ whole genome shotgun (WGS) entry which is preliminary data.</text>
</comment>
<dbReference type="AlphaFoldDB" id="A0A4R2NFK1"/>
<dbReference type="FunFam" id="3.90.550.10:FF:000023">
    <property type="entry name" value="Glucose-1-phosphate thymidylyltransferase"/>
    <property type="match status" value="1"/>
</dbReference>
<keyword evidence="13" id="KW-1185">Reference proteome</keyword>
<evidence type="ECO:0000256" key="8">
    <source>
        <dbReference type="ARBA" id="ARBA00022842"/>
    </source>
</evidence>
<accession>A0A4R2NFK1</accession>
<keyword evidence="7 10" id="KW-0479">Metal-binding</keyword>
<dbReference type="InterPro" id="IPR005835">
    <property type="entry name" value="NTP_transferase_dom"/>
</dbReference>
<feature type="domain" description="Nucleotidyl transferase" evidence="11">
    <location>
        <begin position="2"/>
        <end position="238"/>
    </location>
</feature>
<evidence type="ECO:0000256" key="6">
    <source>
        <dbReference type="ARBA" id="ARBA00022695"/>
    </source>
</evidence>
<dbReference type="EMBL" id="SLXK01000056">
    <property type="protein sequence ID" value="TCP19968.1"/>
    <property type="molecule type" value="Genomic_DNA"/>
</dbReference>
<evidence type="ECO:0000313" key="13">
    <source>
        <dbReference type="Proteomes" id="UP000295416"/>
    </source>
</evidence>
<dbReference type="Proteomes" id="UP000295416">
    <property type="component" value="Unassembled WGS sequence"/>
</dbReference>
<dbReference type="PANTHER" id="PTHR43532:SF1">
    <property type="entry name" value="GLUCOSE-1-PHOSPHATE THYMIDYLYLTRANSFERASE 1"/>
    <property type="match status" value="1"/>
</dbReference>
<dbReference type="Pfam" id="PF00483">
    <property type="entry name" value="NTP_transferase"/>
    <property type="match status" value="1"/>
</dbReference>
<name>A0A4R2NFK1_9BACL</name>
<evidence type="ECO:0000313" key="12">
    <source>
        <dbReference type="EMBL" id="TCP19968.1"/>
    </source>
</evidence>
<evidence type="ECO:0000256" key="3">
    <source>
        <dbReference type="ARBA" id="ARBA00012461"/>
    </source>
</evidence>
<evidence type="ECO:0000256" key="7">
    <source>
        <dbReference type="ARBA" id="ARBA00022723"/>
    </source>
</evidence>
<dbReference type="InterPro" id="IPR029044">
    <property type="entry name" value="Nucleotide-diphossugar_trans"/>
</dbReference>
<evidence type="ECO:0000256" key="10">
    <source>
        <dbReference type="RuleBase" id="RU003706"/>
    </source>
</evidence>
<evidence type="ECO:0000256" key="2">
    <source>
        <dbReference type="ARBA" id="ARBA00010480"/>
    </source>
</evidence>
<comment type="catalytic activity">
    <reaction evidence="9 10">
        <text>dTTP + alpha-D-glucose 1-phosphate + H(+) = dTDP-alpha-D-glucose + diphosphate</text>
        <dbReference type="Rhea" id="RHEA:15225"/>
        <dbReference type="ChEBI" id="CHEBI:15378"/>
        <dbReference type="ChEBI" id="CHEBI:33019"/>
        <dbReference type="ChEBI" id="CHEBI:37568"/>
        <dbReference type="ChEBI" id="CHEBI:57477"/>
        <dbReference type="ChEBI" id="CHEBI:58601"/>
        <dbReference type="EC" id="2.7.7.24"/>
    </reaction>
</comment>
<dbReference type="InterPro" id="IPR005907">
    <property type="entry name" value="G1P_thy_trans_s"/>
</dbReference>
<dbReference type="OrthoDB" id="9803871at2"/>
<evidence type="ECO:0000256" key="5">
    <source>
        <dbReference type="ARBA" id="ARBA00022679"/>
    </source>
</evidence>
<dbReference type="CDD" id="cd02538">
    <property type="entry name" value="G1P_TT_short"/>
    <property type="match status" value="1"/>
</dbReference>
<evidence type="ECO:0000256" key="4">
    <source>
        <dbReference type="ARBA" id="ARBA00017654"/>
    </source>
</evidence>
<dbReference type="PANTHER" id="PTHR43532">
    <property type="entry name" value="GLUCOSE-1-PHOSPHATE THYMIDYLYLTRANSFERASE"/>
    <property type="match status" value="1"/>
</dbReference>
<sequence>MKGIVLAGGNGTRLYPLTLVNNKHLLPVYQKPMIYYPLSVLMLSGIRDILLITTKEDQPRFEELLGNGSELGINIQYAVQEEAKGIAEAFIIGETFIGNDDVALILGDNIFYGQGFTTVLRRVMNNLKGATVFGQRVRDPERFGVVEFDQDRRVKSLEEKPIKPKSDFAVTGLYFYDHHVVEYAKELSPSERGELEITDINRLYLEKGQLSVELLGRGFVWMDVGTHQFLHEASEFMKNIELRQGFKVACLEEIAYYMGTITKEQLIRHAQKYKNNEYGTYLFDIAKHKHVNQYWDSDTPDDEIGWARHAK</sequence>
<organism evidence="12 13">
    <name type="scientific">Scopulibacillus darangshiensis</name>
    <dbReference type="NCBI Taxonomy" id="442528"/>
    <lineage>
        <taxon>Bacteria</taxon>
        <taxon>Bacillati</taxon>
        <taxon>Bacillota</taxon>
        <taxon>Bacilli</taxon>
        <taxon>Bacillales</taxon>
        <taxon>Sporolactobacillaceae</taxon>
        <taxon>Scopulibacillus</taxon>
    </lineage>
</organism>
<gene>
    <name evidence="12" type="ORF">EV207_1564</name>
</gene>
<keyword evidence="5 10" id="KW-0808">Transferase</keyword>
<evidence type="ECO:0000256" key="9">
    <source>
        <dbReference type="ARBA" id="ARBA00049336"/>
    </source>
</evidence>
<reference evidence="12 13" key="1">
    <citation type="submission" date="2019-03" db="EMBL/GenBank/DDBJ databases">
        <title>Genomic Encyclopedia of Type Strains, Phase IV (KMG-IV): sequencing the most valuable type-strain genomes for metagenomic binning, comparative biology and taxonomic classification.</title>
        <authorList>
            <person name="Goeker M."/>
        </authorList>
    </citation>
    <scope>NUCLEOTIDE SEQUENCE [LARGE SCALE GENOMIC DNA]</scope>
    <source>
        <strain evidence="12 13">DSM 19377</strain>
    </source>
</reference>
<protein>
    <recommendedName>
        <fullName evidence="4 10">Glucose-1-phosphate thymidylyltransferase</fullName>
        <ecNumber evidence="3 10">2.7.7.24</ecNumber>
    </recommendedName>
</protein>
<dbReference type="RefSeq" id="WP_132748150.1">
    <property type="nucleotide sequence ID" value="NZ_SLXK01000056.1"/>
</dbReference>
<evidence type="ECO:0000256" key="1">
    <source>
        <dbReference type="ARBA" id="ARBA00001946"/>
    </source>
</evidence>
<dbReference type="SUPFAM" id="SSF53448">
    <property type="entry name" value="Nucleotide-diphospho-sugar transferases"/>
    <property type="match status" value="1"/>
</dbReference>